<reference evidence="2 3" key="1">
    <citation type="submission" date="2014-12" db="EMBL/GenBank/DDBJ databases">
        <title>Frankia sp. BMG5.1 draft genome.</title>
        <authorList>
            <person name="Gtari M."/>
            <person name="Ghodhbane-Gtari F."/>
            <person name="Nouioui I."/>
            <person name="Ktari A."/>
            <person name="Hezbri K."/>
            <person name="Mimouni W."/>
            <person name="Sbissi I."/>
            <person name="Ayari A."/>
            <person name="Yamanaka T."/>
            <person name="Normand P."/>
            <person name="Tisa L.S."/>
            <person name="Boudabous A."/>
        </authorList>
    </citation>
    <scope>NUCLEOTIDE SEQUENCE [LARGE SCALE GENOMIC DNA]</scope>
    <source>
        <strain evidence="2 3">BMG5.1</strain>
    </source>
</reference>
<dbReference type="EMBL" id="JWIO01000003">
    <property type="protein sequence ID" value="KLL12794.1"/>
    <property type="molecule type" value="Genomic_DNA"/>
</dbReference>
<evidence type="ECO:0000313" key="2">
    <source>
        <dbReference type="EMBL" id="KLL12794.1"/>
    </source>
</evidence>
<name>A0ABR5F7V6_9ACTN</name>
<evidence type="ECO:0000256" key="1">
    <source>
        <dbReference type="SAM" id="MobiDB-lite"/>
    </source>
</evidence>
<gene>
    <name evidence="2" type="ORF">FrCorBMG51_02700</name>
</gene>
<comment type="caution">
    <text evidence="2">The sequence shown here is derived from an EMBL/GenBank/DDBJ whole genome shotgun (WGS) entry which is preliminary data.</text>
</comment>
<proteinExistence type="predicted"/>
<feature type="region of interest" description="Disordered" evidence="1">
    <location>
        <begin position="1"/>
        <end position="29"/>
    </location>
</feature>
<evidence type="ECO:0000313" key="3">
    <source>
        <dbReference type="Proteomes" id="UP000035425"/>
    </source>
</evidence>
<sequence length="29" mass="2808">AAGRPPSVTGPDRSSSATVIVAGGPRQES</sequence>
<dbReference type="Proteomes" id="UP000035425">
    <property type="component" value="Unassembled WGS sequence"/>
</dbReference>
<accession>A0ABR5F7V6</accession>
<protein>
    <submittedName>
        <fullName evidence="2">NADH:ubiquinone oxidoreductase subunit H</fullName>
    </submittedName>
</protein>
<feature type="non-terminal residue" evidence="2">
    <location>
        <position position="1"/>
    </location>
</feature>
<keyword evidence="3" id="KW-1185">Reference proteome</keyword>
<organism evidence="2 3">
    <name type="scientific">Protofrankia coriariae</name>
    <dbReference type="NCBI Taxonomy" id="1562887"/>
    <lineage>
        <taxon>Bacteria</taxon>
        <taxon>Bacillati</taxon>
        <taxon>Actinomycetota</taxon>
        <taxon>Actinomycetes</taxon>
        <taxon>Frankiales</taxon>
        <taxon>Frankiaceae</taxon>
        <taxon>Protofrankia</taxon>
    </lineage>
</organism>